<dbReference type="PANTHER" id="PTHR30071:SF1">
    <property type="entry name" value="CYTOCHROME B_B6 PROTEIN-RELATED"/>
    <property type="match status" value="1"/>
</dbReference>
<keyword evidence="8" id="KW-0934">Plastid</keyword>
<dbReference type="GO" id="GO:0005886">
    <property type="term" value="C:plasma membrane"/>
    <property type="evidence" value="ECO:0007669"/>
    <property type="project" value="TreeGrafter"/>
</dbReference>
<dbReference type="GO" id="GO:0020037">
    <property type="term" value="F:heme binding"/>
    <property type="evidence" value="ECO:0007669"/>
    <property type="project" value="InterPro"/>
</dbReference>
<dbReference type="EMBL" id="MT179350">
    <property type="protein sequence ID" value="QOK35403.1"/>
    <property type="molecule type" value="Genomic_DNA"/>
</dbReference>
<feature type="transmembrane region" description="Helical" evidence="6">
    <location>
        <begin position="6"/>
        <end position="27"/>
    </location>
</feature>
<feature type="transmembrane region" description="Helical" evidence="6">
    <location>
        <begin position="347"/>
        <end position="366"/>
    </location>
</feature>
<keyword evidence="3 6" id="KW-0201">Cytochrome c-type biogenesis</keyword>
<feature type="transmembrane region" description="Helical" evidence="6">
    <location>
        <begin position="318"/>
        <end position="335"/>
    </location>
</feature>
<keyword evidence="4 6" id="KW-1133">Transmembrane helix</keyword>
<evidence type="ECO:0000256" key="4">
    <source>
        <dbReference type="ARBA" id="ARBA00022989"/>
    </source>
</evidence>
<dbReference type="PANTHER" id="PTHR30071">
    <property type="entry name" value="HEME EXPORTER PROTEIN C"/>
    <property type="match status" value="1"/>
</dbReference>
<gene>
    <name evidence="6 8" type="primary">ccsA</name>
</gene>
<feature type="transmembrane region" description="Helical" evidence="6">
    <location>
        <begin position="73"/>
        <end position="94"/>
    </location>
</feature>
<evidence type="ECO:0000256" key="1">
    <source>
        <dbReference type="ARBA" id="ARBA00004141"/>
    </source>
</evidence>
<name>A0A7L9K1K5_9CHLO</name>
<protein>
    <recommendedName>
        <fullName evidence="6">Cytochrome c biogenesis protein CcsA</fullName>
    </recommendedName>
</protein>
<dbReference type="GeneID" id="63357147"/>
<dbReference type="Pfam" id="PF01578">
    <property type="entry name" value="Cytochrom_C_asm"/>
    <property type="match status" value="1"/>
</dbReference>
<comment type="subcellular location">
    <subcellularLocation>
        <location evidence="1">Membrane</location>
        <topology evidence="1">Multi-pass membrane protein</topology>
    </subcellularLocation>
    <subcellularLocation>
        <location evidence="6">Plastid</location>
        <location evidence="6">Chloroplast thylakoid membrane</location>
        <topology evidence="6">Multi-pass membrane protein</topology>
    </subcellularLocation>
</comment>
<keyword evidence="5 6" id="KW-0472">Membrane</keyword>
<dbReference type="NCBIfam" id="TIGR03144">
    <property type="entry name" value="cytochr_II_ccsB"/>
    <property type="match status" value="1"/>
</dbReference>
<evidence type="ECO:0000256" key="3">
    <source>
        <dbReference type="ARBA" id="ARBA00022748"/>
    </source>
</evidence>
<comment type="subunit">
    <text evidence="6">May interact with Ccs1.</text>
</comment>
<dbReference type="GO" id="GO:0009535">
    <property type="term" value="C:chloroplast thylakoid membrane"/>
    <property type="evidence" value="ECO:0007669"/>
    <property type="project" value="UniProtKB-SubCell"/>
</dbReference>
<feature type="transmembrane region" description="Helical" evidence="6">
    <location>
        <begin position="129"/>
        <end position="152"/>
    </location>
</feature>
<keyword evidence="8" id="KW-0150">Chloroplast</keyword>
<organism evidence="8">
    <name type="scientific">Ulva gigantea</name>
    <dbReference type="NCBI Taxonomy" id="523338"/>
    <lineage>
        <taxon>Eukaryota</taxon>
        <taxon>Viridiplantae</taxon>
        <taxon>Chlorophyta</taxon>
        <taxon>core chlorophytes</taxon>
        <taxon>Ulvophyceae</taxon>
        <taxon>OUU clade</taxon>
        <taxon>Ulvales</taxon>
        <taxon>Ulvaceae</taxon>
        <taxon>Ulva</taxon>
    </lineage>
</organism>
<reference evidence="8" key="1">
    <citation type="journal article" date="2021" name="J.">
        <title>Foliose Ulva Species Show Considerable Inter-Specific Genetic Diversity, Low Intra-Specific Genetic Variation, and the Rare Occurrence of Inter-Specific Hybrids in the Wild.</title>
        <authorList>
            <person name="Fort A."/>
            <person name="McHale M."/>
            <person name="Cascella K."/>
            <person name="Potin P."/>
            <person name="Usadel B."/>
            <person name="Guiry M.D."/>
            <person name="Sulpice R."/>
        </authorList>
    </citation>
    <scope>NUCLEOTIDE SEQUENCE</scope>
    <source>
        <strain evidence="8">U57</strain>
    </source>
</reference>
<sequence length="376" mass="43633">MFNINLETSLININFIILFVAMILYWLKSSFFLKSFSNLPDIFIIISNILQFSFLCIRWVNSNHFPLSNLYESLLFLSYSLTSILIIFNFNINVGKKKKNYFKNFYNNLVSLFLKNNNKINKTLYSNNSFLNSIFGSILTPLILLLNTFANFSLPIELKTANALVPALKSNWLLMHVTVMILSYAALLCGCLFSITYLILTFVSNFLYNKNKELLLLDNQLDSENYLYENSNSIKKENLIFNSYFFDINKIKETEFENTTFRKDFILDNLVSLMLTLDNLSYRILGLGFPLLTMGLLSGAVWANQTWGSYWSWDPKETWALITWFIFAIYFHTRLSKGWNGFKSSLLASFGFIIIWICYLGVNLMGKGLHSYGFLS</sequence>
<evidence type="ECO:0000256" key="6">
    <source>
        <dbReference type="HAMAP-Rule" id="MF_01391"/>
    </source>
</evidence>
<dbReference type="HAMAP" id="MF_01391">
    <property type="entry name" value="CytC_CcsA"/>
    <property type="match status" value="1"/>
</dbReference>
<dbReference type="InterPro" id="IPR017562">
    <property type="entry name" value="Cyt_c_biogenesis_CcsA"/>
</dbReference>
<comment type="similarity">
    <text evidence="6">Belongs to the CcmF/CycK/Ccl1/NrfE/CcsA family.</text>
</comment>
<dbReference type="GO" id="GO:0017004">
    <property type="term" value="P:cytochrome complex assembly"/>
    <property type="evidence" value="ECO:0007669"/>
    <property type="project" value="UniProtKB-UniRule"/>
</dbReference>
<keyword evidence="2 6" id="KW-0812">Transmembrane</keyword>
<dbReference type="RefSeq" id="YP_010020484.1">
    <property type="nucleotide sequence ID" value="NC_053613.1"/>
</dbReference>
<proteinExistence type="inferred from homology"/>
<feature type="transmembrane region" description="Helical" evidence="6">
    <location>
        <begin position="284"/>
        <end position="303"/>
    </location>
</feature>
<comment type="function">
    <text evidence="6">Required during biogenesis of c-type cytochromes (cytochrome c6 and cytochrome f) at the step of heme attachment.</text>
</comment>
<feature type="transmembrane region" description="Helical" evidence="6">
    <location>
        <begin position="172"/>
        <end position="200"/>
    </location>
</feature>
<evidence type="ECO:0000256" key="5">
    <source>
        <dbReference type="ARBA" id="ARBA00023136"/>
    </source>
</evidence>
<evidence type="ECO:0000259" key="7">
    <source>
        <dbReference type="Pfam" id="PF01578"/>
    </source>
</evidence>
<evidence type="ECO:0000256" key="2">
    <source>
        <dbReference type="ARBA" id="ARBA00022692"/>
    </source>
</evidence>
<feature type="domain" description="Cytochrome c assembly protein" evidence="7">
    <location>
        <begin position="124"/>
        <end position="370"/>
    </location>
</feature>
<dbReference type="InterPro" id="IPR045062">
    <property type="entry name" value="Cyt_c_biogenesis_CcsA/CcmC"/>
</dbReference>
<keyword evidence="6" id="KW-0793">Thylakoid</keyword>
<geneLocation type="chloroplast" evidence="8"/>
<dbReference type="AlphaFoldDB" id="A0A7L9K1K5"/>
<evidence type="ECO:0000313" key="8">
    <source>
        <dbReference type="EMBL" id="QOK35403.1"/>
    </source>
</evidence>
<feature type="transmembrane region" description="Helical" evidence="6">
    <location>
        <begin position="39"/>
        <end position="61"/>
    </location>
</feature>
<accession>A0A7L9K1K5</accession>
<dbReference type="InterPro" id="IPR002541">
    <property type="entry name" value="Cyt_c_assembly"/>
</dbReference>